<dbReference type="PANTHER" id="PTHR43333">
    <property type="entry name" value="2-HACID_DH_C DOMAIN-CONTAINING PROTEIN"/>
    <property type="match status" value="1"/>
</dbReference>
<dbReference type="InterPro" id="IPR036291">
    <property type="entry name" value="NAD(P)-bd_dom_sf"/>
</dbReference>
<evidence type="ECO:0000256" key="1">
    <source>
        <dbReference type="ARBA" id="ARBA00005854"/>
    </source>
</evidence>
<dbReference type="RefSeq" id="WP_148136009.1">
    <property type="nucleotide sequence ID" value="NZ_CP017634.1"/>
</dbReference>
<dbReference type="SUPFAM" id="SSF52283">
    <property type="entry name" value="Formate/glycerate dehydrogenase catalytic domain-like"/>
    <property type="match status" value="1"/>
</dbReference>
<dbReference type="CDD" id="cd05300">
    <property type="entry name" value="2-Hacid_dh_1"/>
    <property type="match status" value="1"/>
</dbReference>
<proteinExistence type="inferred from homology"/>
<dbReference type="KEGG" id="fwa:DCMF_19710"/>
<keyword evidence="3" id="KW-0520">NAD</keyword>
<dbReference type="EMBL" id="CP017634">
    <property type="protein sequence ID" value="ATW26687.1"/>
    <property type="molecule type" value="Genomic_DNA"/>
</dbReference>
<dbReference type="GO" id="GO:0016491">
    <property type="term" value="F:oxidoreductase activity"/>
    <property type="evidence" value="ECO:0007669"/>
    <property type="project" value="UniProtKB-KW"/>
</dbReference>
<evidence type="ECO:0000313" key="6">
    <source>
        <dbReference type="Proteomes" id="UP000323521"/>
    </source>
</evidence>
<gene>
    <name evidence="5" type="ORF">DCMF_19710</name>
</gene>
<sequence length="322" mass="36314">MKTIMGFYQQDNQFNDLEKEFPQVDFVYPCTLEELAQELPDAEILVMLGTKYSPQVAKLVLDLGKNIKWVQSTTTGVDAFLKSGYPHQAVLTKGAGIWDVSVAEHVLAFILALTRHIPHLERNRQAHAWDRDRTWNLMGSLAGKTVGIAGYGNIGKEIAQRLNGFNVKINAYVRSLNVKDDKLNKLYFPGEFNAFLKDSDIIILMLPCTQETEYIIDTEQFDQMKPGAIIINAARGKLIRESALVQALKQGKIAAAGIDVFEEEPLPATSELWDFPNIILSPHCAATGDHDILYTCRLLKENIKRYLNGMELLYMFDKIKGY</sequence>
<dbReference type="Gene3D" id="3.40.50.720">
    <property type="entry name" value="NAD(P)-binding Rossmann-like Domain"/>
    <property type="match status" value="2"/>
</dbReference>
<feature type="domain" description="D-isomer specific 2-hydroxyacid dehydrogenase NAD-binding" evidence="4">
    <location>
        <begin position="107"/>
        <end position="285"/>
    </location>
</feature>
<evidence type="ECO:0000259" key="4">
    <source>
        <dbReference type="Pfam" id="PF02826"/>
    </source>
</evidence>
<dbReference type="PANTHER" id="PTHR43333:SF1">
    <property type="entry name" value="D-ISOMER SPECIFIC 2-HYDROXYACID DEHYDROGENASE NAD-BINDING DOMAIN-CONTAINING PROTEIN"/>
    <property type="match status" value="1"/>
</dbReference>
<dbReference type="AlphaFoldDB" id="A0A3G1KWB9"/>
<dbReference type="Proteomes" id="UP000323521">
    <property type="component" value="Chromosome"/>
</dbReference>
<evidence type="ECO:0000256" key="3">
    <source>
        <dbReference type="ARBA" id="ARBA00023027"/>
    </source>
</evidence>
<comment type="similarity">
    <text evidence="1">Belongs to the D-isomer specific 2-hydroxyacid dehydrogenase family.</text>
</comment>
<keyword evidence="6" id="KW-1185">Reference proteome</keyword>
<name>A0A3G1KWB9_FORW1</name>
<dbReference type="InterPro" id="IPR006140">
    <property type="entry name" value="D-isomer_DH_NAD-bd"/>
</dbReference>
<dbReference type="Pfam" id="PF02826">
    <property type="entry name" value="2-Hacid_dh_C"/>
    <property type="match status" value="1"/>
</dbReference>
<protein>
    <recommendedName>
        <fullName evidence="4">D-isomer specific 2-hydroxyacid dehydrogenase NAD-binding domain-containing protein</fullName>
    </recommendedName>
</protein>
<dbReference type="FunFam" id="3.40.50.720:FF:000203">
    <property type="entry name" value="D-3-phosphoglycerate dehydrogenase (SerA)"/>
    <property type="match status" value="1"/>
</dbReference>
<dbReference type="SUPFAM" id="SSF51735">
    <property type="entry name" value="NAD(P)-binding Rossmann-fold domains"/>
    <property type="match status" value="1"/>
</dbReference>
<organism evidence="5 6">
    <name type="scientific">Formimonas warabiya</name>
    <dbReference type="NCBI Taxonomy" id="1761012"/>
    <lineage>
        <taxon>Bacteria</taxon>
        <taxon>Bacillati</taxon>
        <taxon>Bacillota</taxon>
        <taxon>Clostridia</taxon>
        <taxon>Eubacteriales</taxon>
        <taxon>Peptococcaceae</taxon>
        <taxon>Candidatus Formimonas</taxon>
    </lineage>
</organism>
<dbReference type="GO" id="GO:0051287">
    <property type="term" value="F:NAD binding"/>
    <property type="evidence" value="ECO:0007669"/>
    <property type="project" value="InterPro"/>
</dbReference>
<dbReference type="OrthoDB" id="9805416at2"/>
<reference evidence="5 6" key="1">
    <citation type="submission" date="2016-10" db="EMBL/GenBank/DDBJ databases">
        <title>Complete Genome Sequence of Peptococcaceae strain DCMF.</title>
        <authorList>
            <person name="Edwards R.J."/>
            <person name="Holland S.I."/>
            <person name="Deshpande N.P."/>
            <person name="Wong Y.K."/>
            <person name="Ertan H."/>
            <person name="Manefield M."/>
            <person name="Russell T.L."/>
            <person name="Lee M.J."/>
        </authorList>
    </citation>
    <scope>NUCLEOTIDE SEQUENCE [LARGE SCALE GENOMIC DNA]</scope>
    <source>
        <strain evidence="5 6">DCMF</strain>
    </source>
</reference>
<keyword evidence="2" id="KW-0560">Oxidoreductase</keyword>
<evidence type="ECO:0000313" key="5">
    <source>
        <dbReference type="EMBL" id="ATW26687.1"/>
    </source>
</evidence>
<accession>A0A3G1KWB9</accession>
<evidence type="ECO:0000256" key="2">
    <source>
        <dbReference type="ARBA" id="ARBA00023002"/>
    </source>
</evidence>